<dbReference type="InterPro" id="IPR056091">
    <property type="entry name" value="DUF7674"/>
</dbReference>
<dbReference type="STRING" id="634771.SAMN04488128_1021295"/>
<protein>
    <recommendedName>
        <fullName evidence="1">DUF7674 domain-containing protein</fullName>
    </recommendedName>
</protein>
<name>A0A1T4RMJ3_9BACT</name>
<proteinExistence type="predicted"/>
<dbReference type="Pfam" id="PF24722">
    <property type="entry name" value="DUF7674"/>
    <property type="match status" value="1"/>
</dbReference>
<organism evidence="2 3">
    <name type="scientific">Chitinophaga eiseniae</name>
    <dbReference type="NCBI Taxonomy" id="634771"/>
    <lineage>
        <taxon>Bacteria</taxon>
        <taxon>Pseudomonadati</taxon>
        <taxon>Bacteroidota</taxon>
        <taxon>Chitinophagia</taxon>
        <taxon>Chitinophagales</taxon>
        <taxon>Chitinophagaceae</taxon>
        <taxon>Chitinophaga</taxon>
    </lineage>
</organism>
<sequence length="121" mass="13798">MINQYEVPAYIEDHIPALKKALHQFPAIFHIYDTVGCFSEYTDRQLREQNFPVAGRCLQLAGKLYERGNEVVKGAITRVFVPALSKVPLGDAVNRIRIYGLIPDAIYGLYIQQQLIYNGNR</sequence>
<dbReference type="OrthoDB" id="707611at2"/>
<dbReference type="Proteomes" id="UP000190367">
    <property type="component" value="Unassembled WGS sequence"/>
</dbReference>
<dbReference type="EMBL" id="FUWZ01000002">
    <property type="protein sequence ID" value="SKA16958.1"/>
    <property type="molecule type" value="Genomic_DNA"/>
</dbReference>
<feature type="domain" description="DUF7674" evidence="1">
    <location>
        <begin position="9"/>
        <end position="114"/>
    </location>
</feature>
<reference evidence="3" key="1">
    <citation type="submission" date="2017-02" db="EMBL/GenBank/DDBJ databases">
        <authorList>
            <person name="Varghese N."/>
            <person name="Submissions S."/>
        </authorList>
    </citation>
    <scope>NUCLEOTIDE SEQUENCE [LARGE SCALE GENOMIC DNA]</scope>
    <source>
        <strain evidence="3">DSM 22224</strain>
    </source>
</reference>
<evidence type="ECO:0000313" key="2">
    <source>
        <dbReference type="EMBL" id="SKA16958.1"/>
    </source>
</evidence>
<evidence type="ECO:0000259" key="1">
    <source>
        <dbReference type="Pfam" id="PF24722"/>
    </source>
</evidence>
<dbReference type="RefSeq" id="WP_078669770.1">
    <property type="nucleotide sequence ID" value="NZ_FUWZ01000002.1"/>
</dbReference>
<keyword evidence="3" id="KW-1185">Reference proteome</keyword>
<evidence type="ECO:0000313" key="3">
    <source>
        <dbReference type="Proteomes" id="UP000190367"/>
    </source>
</evidence>
<dbReference type="AlphaFoldDB" id="A0A1T4RMJ3"/>
<gene>
    <name evidence="2" type="ORF">SAMN04488128_1021295</name>
</gene>
<accession>A0A1T4RMJ3</accession>